<dbReference type="Gene3D" id="2.70.150.10">
    <property type="entry name" value="Calcium-transporting ATPase, cytoplasmic transduction domain A"/>
    <property type="match status" value="1"/>
</dbReference>
<dbReference type="PRINTS" id="PR00119">
    <property type="entry name" value="CATATPASE"/>
</dbReference>
<dbReference type="InterPro" id="IPR023299">
    <property type="entry name" value="ATPase_P-typ_cyto_dom_N"/>
</dbReference>
<evidence type="ECO:0000256" key="11">
    <source>
        <dbReference type="ARBA" id="ARBA00022967"/>
    </source>
</evidence>
<keyword evidence="5" id="KW-0597">Phosphoprotein</keyword>
<feature type="transmembrane region" description="Helical" evidence="15">
    <location>
        <begin position="151"/>
        <end position="172"/>
    </location>
</feature>
<evidence type="ECO:0000313" key="17">
    <source>
        <dbReference type="EMBL" id="MFC4349476.1"/>
    </source>
</evidence>
<dbReference type="Gene3D" id="3.40.1110.10">
    <property type="entry name" value="Calcium-transporting ATPase, cytoplasmic domain N"/>
    <property type="match status" value="1"/>
</dbReference>
<dbReference type="EMBL" id="JBHSCR010000017">
    <property type="protein sequence ID" value="MFC4349476.1"/>
    <property type="molecule type" value="Genomic_DNA"/>
</dbReference>
<feature type="transmembrane region" description="Helical" evidence="15">
    <location>
        <begin position="184"/>
        <end position="201"/>
    </location>
</feature>
<keyword evidence="7 15" id="KW-0479">Metal-binding</keyword>
<evidence type="ECO:0000256" key="15">
    <source>
        <dbReference type="RuleBase" id="RU362081"/>
    </source>
</evidence>
<dbReference type="Pfam" id="PF00702">
    <property type="entry name" value="Hydrolase"/>
    <property type="match status" value="1"/>
</dbReference>
<keyword evidence="10" id="KW-0460">Magnesium</keyword>
<dbReference type="SUPFAM" id="SSF56784">
    <property type="entry name" value="HAD-like"/>
    <property type="match status" value="1"/>
</dbReference>
<dbReference type="NCBIfam" id="TIGR01494">
    <property type="entry name" value="ATPase_P-type"/>
    <property type="match status" value="1"/>
</dbReference>
<evidence type="ECO:0000259" key="16">
    <source>
        <dbReference type="PROSITE" id="PS50846"/>
    </source>
</evidence>
<accession>A0ABV8UE15</accession>
<feature type="transmembrane region" description="Helical" evidence="15">
    <location>
        <begin position="744"/>
        <end position="763"/>
    </location>
</feature>
<comment type="similarity">
    <text evidence="2 15">Belongs to the cation transport ATPase (P-type) (TC 3.A.3) family. Type IB subfamily.</text>
</comment>
<dbReference type="PROSITE" id="PS00154">
    <property type="entry name" value="ATPASE_E1_E2"/>
    <property type="match status" value="1"/>
</dbReference>
<name>A0ABV8UE15_9PROT</name>
<dbReference type="Pfam" id="PF00122">
    <property type="entry name" value="E1-E2_ATPase"/>
    <property type="match status" value="1"/>
</dbReference>
<keyword evidence="8 15" id="KW-0547">Nucleotide-binding</keyword>
<dbReference type="PANTHER" id="PTHR43520">
    <property type="entry name" value="ATP7, ISOFORM B"/>
    <property type="match status" value="1"/>
</dbReference>
<dbReference type="NCBIfam" id="TIGR01525">
    <property type="entry name" value="ATPase-IB_hvy"/>
    <property type="match status" value="1"/>
</dbReference>
<evidence type="ECO:0000256" key="13">
    <source>
        <dbReference type="ARBA" id="ARBA00023065"/>
    </source>
</evidence>
<keyword evidence="9 15" id="KW-0067">ATP-binding</keyword>
<dbReference type="InterPro" id="IPR001757">
    <property type="entry name" value="P_typ_ATPase"/>
</dbReference>
<dbReference type="CDD" id="cd00371">
    <property type="entry name" value="HMA"/>
    <property type="match status" value="1"/>
</dbReference>
<dbReference type="PROSITE" id="PS50846">
    <property type="entry name" value="HMA_2"/>
    <property type="match status" value="1"/>
</dbReference>
<evidence type="ECO:0000256" key="4">
    <source>
        <dbReference type="ARBA" id="ARBA00022475"/>
    </source>
</evidence>
<evidence type="ECO:0000256" key="7">
    <source>
        <dbReference type="ARBA" id="ARBA00022723"/>
    </source>
</evidence>
<dbReference type="InterPro" id="IPR036163">
    <property type="entry name" value="HMA_dom_sf"/>
</dbReference>
<keyword evidence="11" id="KW-1278">Translocase</keyword>
<evidence type="ECO:0000256" key="6">
    <source>
        <dbReference type="ARBA" id="ARBA00022692"/>
    </source>
</evidence>
<dbReference type="InterPro" id="IPR027256">
    <property type="entry name" value="P-typ_ATPase_IB"/>
</dbReference>
<keyword evidence="6 15" id="KW-0812">Transmembrane</keyword>
<evidence type="ECO:0000313" key="18">
    <source>
        <dbReference type="Proteomes" id="UP001595776"/>
    </source>
</evidence>
<evidence type="ECO:0000256" key="8">
    <source>
        <dbReference type="ARBA" id="ARBA00022741"/>
    </source>
</evidence>
<proteinExistence type="inferred from homology"/>
<evidence type="ECO:0000256" key="10">
    <source>
        <dbReference type="ARBA" id="ARBA00022842"/>
    </source>
</evidence>
<dbReference type="Pfam" id="PF00403">
    <property type="entry name" value="HMA"/>
    <property type="match status" value="1"/>
</dbReference>
<dbReference type="Gene3D" id="3.30.70.100">
    <property type="match status" value="1"/>
</dbReference>
<keyword evidence="12 15" id="KW-1133">Transmembrane helix</keyword>
<dbReference type="InterPro" id="IPR006121">
    <property type="entry name" value="HMA_dom"/>
</dbReference>
<dbReference type="Gene3D" id="3.40.50.1000">
    <property type="entry name" value="HAD superfamily/HAD-like"/>
    <property type="match status" value="1"/>
</dbReference>
<feature type="transmembrane region" description="Helical" evidence="15">
    <location>
        <begin position="245"/>
        <end position="263"/>
    </location>
</feature>
<sequence length="767" mass="80564">MATEAVSASKTGSCCEVTLCKQCGTETSGGADFCCPGCEAAHAAASTLDNQAAYSLLAHDNEDGSYTLSLGVEGIHCASCIRLIENALASEPDVTGARVNMSTERLTVTWDGPRERGDTLGSVVTKLGYKLHALNDNDTVAASQERTLLRAIAVSGFAAGNMMLISIGLWSTGSETMGLATKELFHWVSALIALPTVIYSGQPFFRSAWAVLKEKHTNMDVPISLAVILACVMSISETLRQGEHVYFDSAVMLLFFLLIGRYLDARAKGKARESASKLLSRLFGVATVLEGGKVTQVPIKELKPGTLVLVATGESIAADGVVERGASAVDMSLITGETVPEVVSEGSEVFAGTVNLSAPLQVRVSKASEKSLLSEIVKLMETSEQGRAKYVRLADKAARLYTPVVHAMGALTFIGWWLLMSAPWQESLLHAVTVLIITCPCALGLAVPVVQVLASGKLMRAGVLLKSGDALEKLTGIDTVVFDKTGTLTVGHPELKDHDASAGDFALAASLAAHSKHPLARALRDAYDGDVTEVHPQEVAGHGMEAQVAGTEVRLGSRAWCGGTSGEGDAVLELWLAVDGVPKARFQFADQLRTDAGETVAALKARGLDVHLLSGDRPEVAQEVGAAVGIDKVKAGVRPAGKCDYLADLKNSGRTVLMVGDGLNDAPALSAAAVSMSPSSAIDITQNTADIVFQGDRLRPVLTAYDHAVFSTRLVKENFALAAIYNVIAIPAAVLGFVTPLVAAVAMSGSSLVVILNAFRLNLRKDG</sequence>
<evidence type="ECO:0000256" key="1">
    <source>
        <dbReference type="ARBA" id="ARBA00004651"/>
    </source>
</evidence>
<dbReference type="NCBIfam" id="TIGR01512">
    <property type="entry name" value="ATPase-IB2_Cd"/>
    <property type="match status" value="1"/>
</dbReference>
<dbReference type="InterPro" id="IPR023298">
    <property type="entry name" value="ATPase_P-typ_TM_dom_sf"/>
</dbReference>
<keyword evidence="4 15" id="KW-1003">Cell membrane</keyword>
<feature type="transmembrane region" description="Helical" evidence="15">
    <location>
        <begin position="221"/>
        <end position="239"/>
    </location>
</feature>
<comment type="caution">
    <text evidence="17">The sequence shown here is derived from an EMBL/GenBank/DDBJ whole genome shotgun (WGS) entry which is preliminary data.</text>
</comment>
<dbReference type="InterPro" id="IPR008250">
    <property type="entry name" value="ATPase_P-typ_transduc_dom_A_sf"/>
</dbReference>
<dbReference type="SUPFAM" id="SSF81665">
    <property type="entry name" value="Calcium ATPase, transmembrane domain M"/>
    <property type="match status" value="1"/>
</dbReference>
<dbReference type="SUPFAM" id="SSF81653">
    <property type="entry name" value="Calcium ATPase, transduction domain A"/>
    <property type="match status" value="1"/>
</dbReference>
<dbReference type="InterPro" id="IPR059000">
    <property type="entry name" value="ATPase_P-type_domA"/>
</dbReference>
<evidence type="ECO:0000256" key="3">
    <source>
        <dbReference type="ARBA" id="ARBA00022448"/>
    </source>
</evidence>
<dbReference type="InterPro" id="IPR023214">
    <property type="entry name" value="HAD_sf"/>
</dbReference>
<dbReference type="InterPro" id="IPR036412">
    <property type="entry name" value="HAD-like_sf"/>
</dbReference>
<keyword evidence="13" id="KW-0406">Ion transport</keyword>
<comment type="subcellular location">
    <subcellularLocation>
        <location evidence="1">Cell membrane</location>
        <topology evidence="1">Multi-pass membrane protein</topology>
    </subcellularLocation>
</comment>
<dbReference type="NCBIfam" id="TIGR01511">
    <property type="entry name" value="ATPase-IB1_Cu"/>
    <property type="match status" value="1"/>
</dbReference>
<evidence type="ECO:0000256" key="2">
    <source>
        <dbReference type="ARBA" id="ARBA00006024"/>
    </source>
</evidence>
<feature type="transmembrane region" description="Helical" evidence="15">
    <location>
        <begin position="719"/>
        <end position="738"/>
    </location>
</feature>
<dbReference type="RefSeq" id="WP_068146603.1">
    <property type="nucleotide sequence ID" value="NZ_JBHSCR010000017.1"/>
</dbReference>
<feature type="transmembrane region" description="Helical" evidence="15">
    <location>
        <begin position="400"/>
        <end position="419"/>
    </location>
</feature>
<dbReference type="InterPro" id="IPR018303">
    <property type="entry name" value="ATPase_P-typ_P_site"/>
</dbReference>
<organism evidence="17 18">
    <name type="scientific">Kordiimonas lipolytica</name>
    <dbReference type="NCBI Taxonomy" id="1662421"/>
    <lineage>
        <taxon>Bacteria</taxon>
        <taxon>Pseudomonadati</taxon>
        <taxon>Pseudomonadota</taxon>
        <taxon>Alphaproteobacteria</taxon>
        <taxon>Kordiimonadales</taxon>
        <taxon>Kordiimonadaceae</taxon>
        <taxon>Kordiimonas</taxon>
    </lineage>
</organism>
<evidence type="ECO:0000256" key="12">
    <source>
        <dbReference type="ARBA" id="ARBA00022989"/>
    </source>
</evidence>
<dbReference type="PANTHER" id="PTHR43520:SF5">
    <property type="entry name" value="CATION-TRANSPORTING P-TYPE ATPASE-RELATED"/>
    <property type="match status" value="1"/>
</dbReference>
<keyword evidence="18" id="KW-1185">Reference proteome</keyword>
<protein>
    <submittedName>
        <fullName evidence="17">Heavy metal translocating P-type ATPase</fullName>
    </submittedName>
</protein>
<feature type="transmembrane region" description="Helical" evidence="15">
    <location>
        <begin position="431"/>
        <end position="454"/>
    </location>
</feature>
<dbReference type="Proteomes" id="UP001595776">
    <property type="component" value="Unassembled WGS sequence"/>
</dbReference>
<keyword evidence="3" id="KW-0813">Transport</keyword>
<gene>
    <name evidence="17" type="ORF">ACFO5Q_16605</name>
</gene>
<feature type="domain" description="HMA" evidence="16">
    <location>
        <begin position="66"/>
        <end position="132"/>
    </location>
</feature>
<reference evidence="18" key="1">
    <citation type="journal article" date="2019" name="Int. J. Syst. Evol. Microbiol.">
        <title>The Global Catalogue of Microorganisms (GCM) 10K type strain sequencing project: providing services to taxonomists for standard genome sequencing and annotation.</title>
        <authorList>
            <consortium name="The Broad Institute Genomics Platform"/>
            <consortium name="The Broad Institute Genome Sequencing Center for Infectious Disease"/>
            <person name="Wu L."/>
            <person name="Ma J."/>
        </authorList>
    </citation>
    <scope>NUCLEOTIDE SEQUENCE [LARGE SCALE GENOMIC DNA]</scope>
    <source>
        <strain evidence="18">CGMCC 1.15304</strain>
    </source>
</reference>
<evidence type="ECO:0000256" key="14">
    <source>
        <dbReference type="ARBA" id="ARBA00023136"/>
    </source>
</evidence>
<evidence type="ECO:0000256" key="9">
    <source>
        <dbReference type="ARBA" id="ARBA00022840"/>
    </source>
</evidence>
<dbReference type="SUPFAM" id="SSF55008">
    <property type="entry name" value="HMA, heavy metal-associated domain"/>
    <property type="match status" value="1"/>
</dbReference>
<keyword evidence="14 15" id="KW-0472">Membrane</keyword>
<evidence type="ECO:0000256" key="5">
    <source>
        <dbReference type="ARBA" id="ARBA00022553"/>
    </source>
</evidence>
<dbReference type="SUPFAM" id="SSF81660">
    <property type="entry name" value="Metal cation-transporting ATPase, ATP-binding domain N"/>
    <property type="match status" value="1"/>
</dbReference>